<comment type="caution">
    <text evidence="1">The sequence shown here is derived from an EMBL/GenBank/DDBJ whole genome shotgun (WGS) entry which is preliminary data.</text>
</comment>
<evidence type="ECO:0008006" key="3">
    <source>
        <dbReference type="Google" id="ProtNLM"/>
    </source>
</evidence>
<proteinExistence type="predicted"/>
<dbReference type="Proteomes" id="UP000664369">
    <property type="component" value="Unassembled WGS sequence"/>
</dbReference>
<keyword evidence="2" id="KW-1185">Reference proteome</keyword>
<organism evidence="1 2">
    <name type="scientific">Hymenobacter negativus</name>
    <dbReference type="NCBI Taxonomy" id="2795026"/>
    <lineage>
        <taxon>Bacteria</taxon>
        <taxon>Pseudomonadati</taxon>
        <taxon>Bacteroidota</taxon>
        <taxon>Cytophagia</taxon>
        <taxon>Cytophagales</taxon>
        <taxon>Hymenobacteraceae</taxon>
        <taxon>Hymenobacter</taxon>
    </lineage>
</organism>
<accession>A0ABS3QB67</accession>
<evidence type="ECO:0000313" key="2">
    <source>
        <dbReference type="Proteomes" id="UP000664369"/>
    </source>
</evidence>
<evidence type="ECO:0000313" key="1">
    <source>
        <dbReference type="EMBL" id="MBO2008477.1"/>
    </source>
</evidence>
<name>A0ABS3QB67_9BACT</name>
<sequence length="158" mass="18110">MVFPLAHNLQVQHDLDLRLMRFQWVGGPANHALRAGLAYGRDMVVANKPTHTLIDFHGMPLIDIQDELWLSVHWFPKVARRPLRCVAVIFTPEQLHNQMAIEAMLWVGRHLMRFEMQVFADVPAALDWLTEGDAAAVQRLQAEWDEGLVQLQLMPLST</sequence>
<dbReference type="RefSeq" id="WP_208174026.1">
    <property type="nucleotide sequence ID" value="NZ_JAGETZ010000002.1"/>
</dbReference>
<gene>
    <name evidence="1" type="ORF">J4E00_05385</name>
</gene>
<reference evidence="1 2" key="1">
    <citation type="submission" date="2021-03" db="EMBL/GenBank/DDBJ databases">
        <authorList>
            <person name="Kim M.K."/>
        </authorList>
    </citation>
    <scope>NUCLEOTIDE SEQUENCE [LARGE SCALE GENOMIC DNA]</scope>
    <source>
        <strain evidence="1 2">BT442</strain>
    </source>
</reference>
<dbReference type="EMBL" id="JAGETZ010000002">
    <property type="protein sequence ID" value="MBO2008477.1"/>
    <property type="molecule type" value="Genomic_DNA"/>
</dbReference>
<protein>
    <recommendedName>
        <fullName evidence="3">STAS/SEC14 domain-containing protein</fullName>
    </recommendedName>
</protein>